<evidence type="ECO:0000313" key="1">
    <source>
        <dbReference type="EMBL" id="VDO97485.1"/>
    </source>
</evidence>
<sequence length="88" mass="10208">MTWALSHSKTISSAYSRLRRFSPGNRSTPPLLTSIRAVSRMSSMAKLKRNGEIGQPCLTPLLEWNNRERWFYVPSLCLRYLYMGPLRC</sequence>
<accession>A0A183M736</accession>
<keyword evidence="2" id="KW-1185">Reference proteome</keyword>
<gene>
    <name evidence="1" type="ORF">SMRZ_LOCUS11861</name>
</gene>
<reference evidence="1 2" key="1">
    <citation type="submission" date="2018-11" db="EMBL/GenBank/DDBJ databases">
        <authorList>
            <consortium name="Pathogen Informatics"/>
        </authorList>
    </citation>
    <scope>NUCLEOTIDE SEQUENCE [LARGE SCALE GENOMIC DNA]</scope>
    <source>
        <strain evidence="1 2">Zambia</strain>
    </source>
</reference>
<dbReference type="EMBL" id="UZAI01006964">
    <property type="protein sequence ID" value="VDO97485.1"/>
    <property type="molecule type" value="Genomic_DNA"/>
</dbReference>
<dbReference type="STRING" id="48269.A0A183M736"/>
<dbReference type="Proteomes" id="UP000277204">
    <property type="component" value="Unassembled WGS sequence"/>
</dbReference>
<protein>
    <submittedName>
        <fullName evidence="1">Uncharacterized protein</fullName>
    </submittedName>
</protein>
<organism evidence="1 2">
    <name type="scientific">Schistosoma margrebowiei</name>
    <dbReference type="NCBI Taxonomy" id="48269"/>
    <lineage>
        <taxon>Eukaryota</taxon>
        <taxon>Metazoa</taxon>
        <taxon>Spiralia</taxon>
        <taxon>Lophotrochozoa</taxon>
        <taxon>Platyhelminthes</taxon>
        <taxon>Trematoda</taxon>
        <taxon>Digenea</taxon>
        <taxon>Strigeidida</taxon>
        <taxon>Schistosomatoidea</taxon>
        <taxon>Schistosomatidae</taxon>
        <taxon>Schistosoma</taxon>
    </lineage>
</organism>
<dbReference type="AlphaFoldDB" id="A0A183M736"/>
<evidence type="ECO:0000313" key="2">
    <source>
        <dbReference type="Proteomes" id="UP000277204"/>
    </source>
</evidence>
<name>A0A183M736_9TREM</name>
<proteinExistence type="predicted"/>